<protein>
    <submittedName>
        <fullName evidence="2">Uncharacterized protein</fullName>
    </submittedName>
</protein>
<proteinExistence type="predicted"/>
<evidence type="ECO:0000256" key="1">
    <source>
        <dbReference type="SAM" id="MobiDB-lite"/>
    </source>
</evidence>
<organism evidence="2 3">
    <name type="scientific">Candidatus Rhodobacter oscarellae</name>
    <dbReference type="NCBI Taxonomy" id="1675527"/>
    <lineage>
        <taxon>Bacteria</taxon>
        <taxon>Pseudomonadati</taxon>
        <taxon>Pseudomonadota</taxon>
        <taxon>Alphaproteobacteria</taxon>
        <taxon>Rhodobacterales</taxon>
        <taxon>Rhodobacter group</taxon>
        <taxon>Rhodobacter</taxon>
    </lineage>
</organism>
<dbReference type="Proteomes" id="UP000037178">
    <property type="component" value="Unassembled WGS sequence"/>
</dbReference>
<comment type="caution">
    <text evidence="2">The sequence shown here is derived from an EMBL/GenBank/DDBJ whole genome shotgun (WGS) entry which is preliminary data.</text>
</comment>
<name>A0A0J9E8U1_9RHOB</name>
<keyword evidence="3" id="KW-1185">Reference proteome</keyword>
<dbReference type="PATRIC" id="fig|1675527.3.peg.4376"/>
<accession>A0A0J9E8U1</accession>
<reference evidence="2 3" key="1">
    <citation type="submission" date="2015-06" db="EMBL/GenBank/DDBJ databases">
        <title>Draft genome sequence of an Alphaproteobacteria species associated to the Mediterranean sponge Oscarella lobularis.</title>
        <authorList>
            <person name="Jourda C."/>
            <person name="Santini S."/>
            <person name="Claverie J.-M."/>
        </authorList>
    </citation>
    <scope>NUCLEOTIDE SEQUENCE [LARGE SCALE GENOMIC DNA]</scope>
    <source>
        <strain evidence="2">IGS</strain>
    </source>
</reference>
<gene>
    <name evidence="2" type="ORF">AIOL_004176</name>
</gene>
<dbReference type="AlphaFoldDB" id="A0A0J9E8U1"/>
<dbReference type="EMBL" id="LFTY01000002">
    <property type="protein sequence ID" value="KMW59195.1"/>
    <property type="molecule type" value="Genomic_DNA"/>
</dbReference>
<evidence type="ECO:0000313" key="2">
    <source>
        <dbReference type="EMBL" id="KMW59195.1"/>
    </source>
</evidence>
<feature type="compositionally biased region" description="Basic and acidic residues" evidence="1">
    <location>
        <begin position="19"/>
        <end position="28"/>
    </location>
</feature>
<evidence type="ECO:0000313" key="3">
    <source>
        <dbReference type="Proteomes" id="UP000037178"/>
    </source>
</evidence>
<sequence>MLEVRGQARDGQAPAARLRAMEHPQTEAARGLHDMLEGMAAKGA</sequence>
<dbReference type="STRING" id="1675527.AIOL_004176"/>
<feature type="region of interest" description="Disordered" evidence="1">
    <location>
        <begin position="1"/>
        <end position="28"/>
    </location>
</feature>